<evidence type="ECO:0000256" key="1">
    <source>
        <dbReference type="SAM" id="MobiDB-lite"/>
    </source>
</evidence>
<organism evidence="2 3">
    <name type="scientific">Colletotrichum sojae</name>
    <dbReference type="NCBI Taxonomy" id="2175907"/>
    <lineage>
        <taxon>Eukaryota</taxon>
        <taxon>Fungi</taxon>
        <taxon>Dikarya</taxon>
        <taxon>Ascomycota</taxon>
        <taxon>Pezizomycotina</taxon>
        <taxon>Sordariomycetes</taxon>
        <taxon>Hypocreomycetidae</taxon>
        <taxon>Glomerellales</taxon>
        <taxon>Glomerellaceae</taxon>
        <taxon>Colletotrichum</taxon>
        <taxon>Colletotrichum orchidearum species complex</taxon>
    </lineage>
</organism>
<dbReference type="Proteomes" id="UP000652219">
    <property type="component" value="Unassembled WGS sequence"/>
</dbReference>
<dbReference type="EMBL" id="WIGN01000022">
    <property type="protein sequence ID" value="KAF6817311.1"/>
    <property type="molecule type" value="Genomic_DNA"/>
</dbReference>
<comment type="caution">
    <text evidence="2">The sequence shown here is derived from an EMBL/GenBank/DDBJ whole genome shotgun (WGS) entry which is preliminary data.</text>
</comment>
<gene>
    <name evidence="2" type="ORF">CSOJ01_02493</name>
</gene>
<keyword evidence="3" id="KW-1185">Reference proteome</keyword>
<sequence length="141" mass="15417">MIHQLAYTRMSRPEGGTAIQSWQPGLVVHCPTRPKNGHDMMGTFLETFWSSVVGSGDYIRNRGAPPAAVSLAVDDAQRASRRCPGGGPGPSVCRLRLRIPFSPASFLSAPRRPAPSAPCPGFLDPQKKRKKQKKKNQWKAP</sequence>
<dbReference type="AlphaFoldDB" id="A0A8H6JR28"/>
<accession>A0A8H6JR28</accession>
<feature type="region of interest" description="Disordered" evidence="1">
    <location>
        <begin position="105"/>
        <end position="141"/>
    </location>
</feature>
<evidence type="ECO:0000313" key="2">
    <source>
        <dbReference type="EMBL" id="KAF6817311.1"/>
    </source>
</evidence>
<proteinExistence type="predicted"/>
<reference evidence="2 3" key="1">
    <citation type="journal article" date="2020" name="Phytopathology">
        <title>Genome Sequence Resources of Colletotrichum truncatum, C. plurivorum, C. musicola, and C. sojae: Four Species Pathogenic to Soybean (Glycine max).</title>
        <authorList>
            <person name="Rogerio F."/>
            <person name="Boufleur T.R."/>
            <person name="Ciampi-Guillardi M."/>
            <person name="Sukno S.A."/>
            <person name="Thon M.R."/>
            <person name="Massola Junior N.S."/>
            <person name="Baroncelli R."/>
        </authorList>
    </citation>
    <scope>NUCLEOTIDE SEQUENCE [LARGE SCALE GENOMIC DNA]</scope>
    <source>
        <strain evidence="2 3">LFN0009</strain>
    </source>
</reference>
<protein>
    <submittedName>
        <fullName evidence="2">Uncharacterized protein</fullName>
    </submittedName>
</protein>
<name>A0A8H6JR28_9PEZI</name>
<evidence type="ECO:0000313" key="3">
    <source>
        <dbReference type="Proteomes" id="UP000652219"/>
    </source>
</evidence>
<feature type="compositionally biased region" description="Basic residues" evidence="1">
    <location>
        <begin position="127"/>
        <end position="141"/>
    </location>
</feature>